<name>T2JF07_CROWT</name>
<dbReference type="GO" id="GO:0030968">
    <property type="term" value="P:endoplasmic reticulum unfolded protein response"/>
    <property type="evidence" value="ECO:0007669"/>
    <property type="project" value="TreeGrafter"/>
</dbReference>
<dbReference type="AlphaFoldDB" id="T2JF07"/>
<gene>
    <name evidence="6" type="ORF">CWATWH0401_3114</name>
</gene>
<accession>T2JF07</accession>
<evidence type="ECO:0000256" key="1">
    <source>
        <dbReference type="ARBA" id="ARBA00007381"/>
    </source>
</evidence>
<dbReference type="SUPFAM" id="SSF53067">
    <property type="entry name" value="Actin-like ATPase domain"/>
    <property type="match status" value="1"/>
</dbReference>
<keyword evidence="3" id="KW-0067">ATP-binding</keyword>
<dbReference type="PANTHER" id="PTHR45639:SF34">
    <property type="entry name" value="CHAPERONE PROTEIN DNAK"/>
    <property type="match status" value="1"/>
</dbReference>
<dbReference type="Proteomes" id="UP000018198">
    <property type="component" value="Unassembled WGS sequence"/>
</dbReference>
<dbReference type="InterPro" id="IPR018181">
    <property type="entry name" value="Heat_shock_70_CS"/>
</dbReference>
<comment type="similarity">
    <text evidence="1">Belongs to the heat shock protein 70 family.</text>
</comment>
<dbReference type="GO" id="GO:0005524">
    <property type="term" value="F:ATP binding"/>
    <property type="evidence" value="ECO:0007669"/>
    <property type="project" value="UniProtKB-KW"/>
</dbReference>
<evidence type="ECO:0000256" key="5">
    <source>
        <dbReference type="ARBA" id="ARBA00023186"/>
    </source>
</evidence>
<reference evidence="6 7" key="2">
    <citation type="submission" date="2013-09" db="EMBL/GenBank/DDBJ databases">
        <title>Whole genome comparison of six Crocosphaera watsonii strains with differing phenotypes.</title>
        <authorList>
            <person name="Bench S.R."/>
            <person name="Heller P."/>
            <person name="Frank I."/>
            <person name="Arciniega M."/>
            <person name="Shilova I.N."/>
            <person name="Zehr J.P."/>
        </authorList>
    </citation>
    <scope>NUCLEOTIDE SEQUENCE [LARGE SCALE GENOMIC DNA]</scope>
    <source>
        <strain evidence="6 7">WH 0401</strain>
    </source>
</reference>
<dbReference type="RefSeq" id="WP_021836291.1">
    <property type="nucleotide sequence ID" value="NZ_CAQM01000651.1"/>
</dbReference>
<dbReference type="PROSITE" id="PS00297">
    <property type="entry name" value="HSP70_1"/>
    <property type="match status" value="1"/>
</dbReference>
<dbReference type="Pfam" id="PF00012">
    <property type="entry name" value="HSP70"/>
    <property type="match status" value="1"/>
</dbReference>
<comment type="caution">
    <text evidence="6">The sequence shown here is derived from an EMBL/GenBank/DDBJ whole genome shotgun (WGS) entry which is preliminary data.</text>
</comment>
<keyword evidence="2" id="KW-0547">Nucleotide-binding</keyword>
<organism evidence="6 7">
    <name type="scientific">Crocosphaera watsonii WH 0401</name>
    <dbReference type="NCBI Taxonomy" id="555881"/>
    <lineage>
        <taxon>Bacteria</taxon>
        <taxon>Bacillati</taxon>
        <taxon>Cyanobacteriota</taxon>
        <taxon>Cyanophyceae</taxon>
        <taxon>Oscillatoriophycideae</taxon>
        <taxon>Chroococcales</taxon>
        <taxon>Aphanothecaceae</taxon>
        <taxon>Crocosphaera</taxon>
    </lineage>
</organism>
<dbReference type="PRINTS" id="PR00301">
    <property type="entry name" value="HEATSHOCK70"/>
</dbReference>
<keyword evidence="4" id="KW-0346">Stress response</keyword>
<dbReference type="Gene3D" id="3.30.420.40">
    <property type="match status" value="1"/>
</dbReference>
<keyword evidence="5" id="KW-0143">Chaperone</keyword>
<reference evidence="6 7" key="1">
    <citation type="submission" date="2013-01" db="EMBL/GenBank/DDBJ databases">
        <authorList>
            <person name="Bench S."/>
        </authorList>
    </citation>
    <scope>NUCLEOTIDE SEQUENCE [LARGE SCALE GENOMIC DNA]</scope>
    <source>
        <strain evidence="6 7">WH 0401</strain>
    </source>
</reference>
<dbReference type="InterPro" id="IPR013126">
    <property type="entry name" value="Hsp_70_fam"/>
</dbReference>
<proteinExistence type="inferred from homology"/>
<evidence type="ECO:0000256" key="3">
    <source>
        <dbReference type="ARBA" id="ARBA00022840"/>
    </source>
</evidence>
<dbReference type="FunFam" id="3.30.420.40:FF:000028">
    <property type="entry name" value="heat shock 70 kDa protein-like"/>
    <property type="match status" value="1"/>
</dbReference>
<dbReference type="InterPro" id="IPR043129">
    <property type="entry name" value="ATPase_NBD"/>
</dbReference>
<evidence type="ECO:0000256" key="4">
    <source>
        <dbReference type="ARBA" id="ARBA00023016"/>
    </source>
</evidence>
<protein>
    <submittedName>
        <fullName evidence="6">Chaperone protein DnaK</fullName>
    </submittedName>
</protein>
<evidence type="ECO:0000313" key="7">
    <source>
        <dbReference type="Proteomes" id="UP000018198"/>
    </source>
</evidence>
<sequence length="127" mass="14191">MENNLFSVQPVFRKLLTETNMNVKKTNQQEKTQNKTIFGIDLGTTYCCIAYVNQDGFPIVVPNIEGDNTTPSVVQFNGEERIVGKEAKDSIMLEPDNTVDMIAKGAAVYGQKLMLEQQIKALSLVFE</sequence>
<evidence type="ECO:0000313" key="6">
    <source>
        <dbReference type="EMBL" id="CCQ63062.1"/>
    </source>
</evidence>
<dbReference type="PANTHER" id="PTHR45639">
    <property type="entry name" value="HSC70CB, ISOFORM G-RELATED"/>
    <property type="match status" value="1"/>
</dbReference>
<evidence type="ECO:0000256" key="2">
    <source>
        <dbReference type="ARBA" id="ARBA00022741"/>
    </source>
</evidence>
<dbReference type="GO" id="GO:0140662">
    <property type="term" value="F:ATP-dependent protein folding chaperone"/>
    <property type="evidence" value="ECO:0007669"/>
    <property type="project" value="InterPro"/>
</dbReference>
<dbReference type="EMBL" id="CAQM01000651">
    <property type="protein sequence ID" value="CCQ63062.1"/>
    <property type="molecule type" value="Genomic_DNA"/>
</dbReference>